<dbReference type="InterPro" id="IPR037923">
    <property type="entry name" value="HTH-like"/>
</dbReference>
<dbReference type="SMART" id="SM00342">
    <property type="entry name" value="HTH_ARAC"/>
    <property type="match status" value="1"/>
</dbReference>
<keyword evidence="2" id="KW-0805">Transcription regulation</keyword>
<dbReference type="Pfam" id="PF01497">
    <property type="entry name" value="Peripla_BP_2"/>
    <property type="match status" value="1"/>
</dbReference>
<accession>A0A5C4TGY3</accession>
<evidence type="ECO:0000313" key="9">
    <source>
        <dbReference type="Proteomes" id="UP000307943"/>
    </source>
</evidence>
<evidence type="ECO:0000259" key="6">
    <source>
        <dbReference type="PROSITE" id="PS01124"/>
    </source>
</evidence>
<dbReference type="PRINTS" id="PR00032">
    <property type="entry name" value="HTHARAC"/>
</dbReference>
<organism evidence="8 9">
    <name type="scientific">Paenibacillus hemerocallicola</name>
    <dbReference type="NCBI Taxonomy" id="1172614"/>
    <lineage>
        <taxon>Bacteria</taxon>
        <taxon>Bacillati</taxon>
        <taxon>Bacillota</taxon>
        <taxon>Bacilli</taxon>
        <taxon>Bacillales</taxon>
        <taxon>Paenibacillaceae</taxon>
        <taxon>Paenibacillus</taxon>
    </lineage>
</organism>
<dbReference type="Gene3D" id="3.40.50.1980">
    <property type="entry name" value="Nitrogenase molybdenum iron protein domain"/>
    <property type="match status" value="2"/>
</dbReference>
<dbReference type="GO" id="GO:0003700">
    <property type="term" value="F:DNA-binding transcription factor activity"/>
    <property type="evidence" value="ECO:0007669"/>
    <property type="project" value="InterPro"/>
</dbReference>
<dbReference type="InterPro" id="IPR020449">
    <property type="entry name" value="Tscrpt_reg_AraC-type_HTH"/>
</dbReference>
<dbReference type="PANTHER" id="PTHR46796:SF13">
    <property type="entry name" value="HTH-TYPE TRANSCRIPTIONAL ACTIVATOR RHAS"/>
    <property type="match status" value="1"/>
</dbReference>
<dbReference type="InterPro" id="IPR002491">
    <property type="entry name" value="ABC_transptr_periplasmic_BD"/>
</dbReference>
<keyword evidence="1" id="KW-0963">Cytoplasm</keyword>
<dbReference type="InterPro" id="IPR018060">
    <property type="entry name" value="HTH_AraC"/>
</dbReference>
<feature type="domain" description="HTH araC/xylS-type" evidence="6">
    <location>
        <begin position="163"/>
        <end position="261"/>
    </location>
</feature>
<gene>
    <name evidence="8" type="ORF">FE784_01555</name>
</gene>
<dbReference type="Proteomes" id="UP000307943">
    <property type="component" value="Unassembled WGS sequence"/>
</dbReference>
<proteinExistence type="predicted"/>
<comment type="caution">
    <text evidence="8">The sequence shown here is derived from an EMBL/GenBank/DDBJ whole genome shotgun (WGS) entry which is preliminary data.</text>
</comment>
<evidence type="ECO:0000256" key="1">
    <source>
        <dbReference type="ARBA" id="ARBA00022490"/>
    </source>
</evidence>
<reference evidence="8 9" key="1">
    <citation type="submission" date="2019-05" db="EMBL/GenBank/DDBJ databases">
        <title>We sequenced the genome of Paenibacillus hemerocallicola KCTC 33185 for further insight into its adaptation and study the phylogeny of Paenibacillus.</title>
        <authorList>
            <person name="Narsing Rao M.P."/>
        </authorList>
    </citation>
    <scope>NUCLEOTIDE SEQUENCE [LARGE SCALE GENOMIC DNA]</scope>
    <source>
        <strain evidence="8 9">KCTC 33185</strain>
    </source>
</reference>
<evidence type="ECO:0000313" key="8">
    <source>
        <dbReference type="EMBL" id="TNJ68404.1"/>
    </source>
</evidence>
<feature type="domain" description="Fe/B12 periplasmic-binding" evidence="7">
    <location>
        <begin position="270"/>
        <end position="526"/>
    </location>
</feature>
<evidence type="ECO:0000256" key="2">
    <source>
        <dbReference type="ARBA" id="ARBA00023015"/>
    </source>
</evidence>
<dbReference type="EMBL" id="VDCQ01000001">
    <property type="protein sequence ID" value="TNJ68404.1"/>
    <property type="molecule type" value="Genomic_DNA"/>
</dbReference>
<dbReference type="Gene3D" id="1.10.10.60">
    <property type="entry name" value="Homeodomain-like"/>
    <property type="match status" value="2"/>
</dbReference>
<dbReference type="PROSITE" id="PS01124">
    <property type="entry name" value="HTH_ARAC_FAMILY_2"/>
    <property type="match status" value="1"/>
</dbReference>
<dbReference type="AlphaFoldDB" id="A0A5C4TGY3"/>
<sequence>MTDIRYRIGSTVWQTELNEADARLILIVTAGEGWIIKERSRIRLERGQVHVFPPGSKVHFDYSGGRPACFYALYFVAERTEAGKRESDLLVSEAETFLDERILEPQPFARFVELLEVLYRYRHDHEPQQSFYRHIRFLELLGFLLFRAGIGKDDSQNTRMAVERSIERMRRQFREATTVERLAAEANVGRWQYTRLFRELTGKIPLDFLNGLRIDHAKQLLRSTGDRLYDIAANTGFSNEYYFNRRFKQTVGVTPSLYRRVHQGQLPHGEVRVVAPCLEDFVLALGIRPVLQWSHAKWGKQDYLGLEHTPEFEITSADFGMLTEYKPDLILLDGGLDRSRFEPYGPTYQVKEIGKDWRSSLRTIAELLGCPNRAEQVIRVYDEKAAAARDVLTRLVRGKSVAVLRISAGQISFYGISSCDYIHPILYGDLGLTPHSFVRELTLTHNRAFLTPELLSRLDADVLFVAFDKFHSNRRGEERKVLQDPLWRALPAVRSNSVYEVDFLSWMNYGVISNGKKIDDVLNVLA</sequence>
<dbReference type="SUPFAM" id="SSF46689">
    <property type="entry name" value="Homeodomain-like"/>
    <property type="match status" value="1"/>
</dbReference>
<dbReference type="OrthoDB" id="9783876at2"/>
<name>A0A5C4TGY3_9BACL</name>
<dbReference type="InterPro" id="IPR018062">
    <property type="entry name" value="HTH_AraC-typ_CS"/>
</dbReference>
<keyword evidence="9" id="KW-1185">Reference proteome</keyword>
<dbReference type="Pfam" id="PF12833">
    <property type="entry name" value="HTH_18"/>
    <property type="match status" value="1"/>
</dbReference>
<evidence type="ECO:0000256" key="3">
    <source>
        <dbReference type="ARBA" id="ARBA00023125"/>
    </source>
</evidence>
<dbReference type="PANTHER" id="PTHR46796">
    <property type="entry name" value="HTH-TYPE TRANSCRIPTIONAL ACTIVATOR RHAS-RELATED"/>
    <property type="match status" value="1"/>
</dbReference>
<evidence type="ECO:0000259" key="7">
    <source>
        <dbReference type="PROSITE" id="PS50983"/>
    </source>
</evidence>
<dbReference type="SUPFAM" id="SSF53807">
    <property type="entry name" value="Helical backbone' metal receptor"/>
    <property type="match status" value="1"/>
</dbReference>
<dbReference type="GO" id="GO:0043565">
    <property type="term" value="F:sequence-specific DNA binding"/>
    <property type="evidence" value="ECO:0007669"/>
    <property type="project" value="InterPro"/>
</dbReference>
<dbReference type="InterPro" id="IPR009057">
    <property type="entry name" value="Homeodomain-like_sf"/>
</dbReference>
<dbReference type="PROSITE" id="PS00041">
    <property type="entry name" value="HTH_ARAC_FAMILY_1"/>
    <property type="match status" value="1"/>
</dbReference>
<evidence type="ECO:0000256" key="5">
    <source>
        <dbReference type="ARBA" id="ARBA00023163"/>
    </source>
</evidence>
<keyword evidence="4" id="KW-0010">Activator</keyword>
<protein>
    <submittedName>
        <fullName evidence="8">Helix-turn-helix domain-containing protein</fullName>
    </submittedName>
</protein>
<keyword evidence="5" id="KW-0804">Transcription</keyword>
<dbReference type="SUPFAM" id="SSF51215">
    <property type="entry name" value="Regulatory protein AraC"/>
    <property type="match status" value="1"/>
</dbReference>
<keyword evidence="3" id="KW-0238">DNA-binding</keyword>
<dbReference type="InterPro" id="IPR050204">
    <property type="entry name" value="AraC_XylS_family_regulators"/>
</dbReference>
<dbReference type="PROSITE" id="PS50983">
    <property type="entry name" value="FE_B12_PBP"/>
    <property type="match status" value="1"/>
</dbReference>
<evidence type="ECO:0000256" key="4">
    <source>
        <dbReference type="ARBA" id="ARBA00023159"/>
    </source>
</evidence>